<gene>
    <name evidence="1" type="ORF">TRIUR3_11935</name>
</gene>
<evidence type="ECO:0000313" key="1">
    <source>
        <dbReference type="EMBL" id="EMS63663.1"/>
    </source>
</evidence>
<sequence length="187" mass="21339">MEENGLEFVLDLVVRFPLRQEFADDLKHSDPVPLRLPPRGRLALLARRIQLVNLRKLDSFWFGKRHHGGDNVKDGICENSFVLDKLMIMSGSPGADTIILKLSRTTTVNRVTVFFEEHKQSRYIAKVDNTHVASPAQRRSGSPPWHSGIFSGVPPLTAQSLDEPQPSHHQQSDKPYFYYPTEVYKTF</sequence>
<accession>M7ZK93</accession>
<dbReference type="EMBL" id="KD066015">
    <property type="protein sequence ID" value="EMS63663.1"/>
    <property type="molecule type" value="Genomic_DNA"/>
</dbReference>
<organism evidence="1">
    <name type="scientific">Triticum urartu</name>
    <name type="common">Red wild einkorn</name>
    <name type="synonym">Crithodium urartu</name>
    <dbReference type="NCBI Taxonomy" id="4572"/>
    <lineage>
        <taxon>Eukaryota</taxon>
        <taxon>Viridiplantae</taxon>
        <taxon>Streptophyta</taxon>
        <taxon>Embryophyta</taxon>
        <taxon>Tracheophyta</taxon>
        <taxon>Spermatophyta</taxon>
        <taxon>Magnoliopsida</taxon>
        <taxon>Liliopsida</taxon>
        <taxon>Poales</taxon>
        <taxon>Poaceae</taxon>
        <taxon>BOP clade</taxon>
        <taxon>Pooideae</taxon>
        <taxon>Triticodae</taxon>
        <taxon>Triticeae</taxon>
        <taxon>Triticinae</taxon>
        <taxon>Triticum</taxon>
    </lineage>
</organism>
<protein>
    <submittedName>
        <fullName evidence="1">Uncharacterized protein</fullName>
    </submittedName>
</protein>
<reference evidence="1" key="1">
    <citation type="journal article" date="2013" name="Nature">
        <title>Draft genome of the wheat A-genome progenitor Triticum urartu.</title>
        <authorList>
            <person name="Ling H.Q."/>
            <person name="Zhao S."/>
            <person name="Liu D."/>
            <person name="Wang J."/>
            <person name="Sun H."/>
            <person name="Zhang C."/>
            <person name="Fan H."/>
            <person name="Li D."/>
            <person name="Dong L."/>
            <person name="Tao Y."/>
            <person name="Gao C."/>
            <person name="Wu H."/>
            <person name="Li Y."/>
            <person name="Cui Y."/>
            <person name="Guo X."/>
            <person name="Zheng S."/>
            <person name="Wang B."/>
            <person name="Yu K."/>
            <person name="Liang Q."/>
            <person name="Yang W."/>
            <person name="Lou X."/>
            <person name="Chen J."/>
            <person name="Feng M."/>
            <person name="Jian J."/>
            <person name="Zhang X."/>
            <person name="Luo G."/>
            <person name="Jiang Y."/>
            <person name="Liu J."/>
            <person name="Wang Z."/>
            <person name="Sha Y."/>
            <person name="Zhang B."/>
            <person name="Wu H."/>
            <person name="Tang D."/>
            <person name="Shen Q."/>
            <person name="Xue P."/>
            <person name="Zou S."/>
            <person name="Wang X."/>
            <person name="Liu X."/>
            <person name="Wang F."/>
            <person name="Yang Y."/>
            <person name="An X."/>
            <person name="Dong Z."/>
            <person name="Zhang K."/>
            <person name="Zhang X."/>
            <person name="Luo M.C."/>
            <person name="Dvorak J."/>
            <person name="Tong Y."/>
            <person name="Wang J."/>
            <person name="Yang H."/>
            <person name="Li Z."/>
            <person name="Wang D."/>
            <person name="Zhang A."/>
            <person name="Wang J."/>
        </authorList>
    </citation>
    <scope>NUCLEOTIDE SEQUENCE</scope>
</reference>
<dbReference type="AlphaFoldDB" id="M7ZK93"/>
<proteinExistence type="predicted"/>
<name>M7ZK93_TRIUA</name>